<dbReference type="AlphaFoldDB" id="A0A975GQ07"/>
<keyword evidence="2" id="KW-1185">Reference proteome</keyword>
<gene>
    <name evidence="1" type="ORF">dnm_054330</name>
</gene>
<dbReference type="Proteomes" id="UP000663722">
    <property type="component" value="Chromosome"/>
</dbReference>
<organism evidence="1 2">
    <name type="scientific">Desulfonema magnum</name>
    <dbReference type="NCBI Taxonomy" id="45655"/>
    <lineage>
        <taxon>Bacteria</taxon>
        <taxon>Pseudomonadati</taxon>
        <taxon>Thermodesulfobacteriota</taxon>
        <taxon>Desulfobacteria</taxon>
        <taxon>Desulfobacterales</taxon>
        <taxon>Desulfococcaceae</taxon>
        <taxon>Desulfonema</taxon>
    </lineage>
</organism>
<evidence type="ECO:0000313" key="2">
    <source>
        <dbReference type="Proteomes" id="UP000663722"/>
    </source>
</evidence>
<evidence type="ECO:0000313" key="1">
    <source>
        <dbReference type="EMBL" id="QTA89382.1"/>
    </source>
</evidence>
<dbReference type="EMBL" id="CP061800">
    <property type="protein sequence ID" value="QTA89382.1"/>
    <property type="molecule type" value="Genomic_DNA"/>
</dbReference>
<proteinExistence type="predicted"/>
<protein>
    <submittedName>
        <fullName evidence="1">Uncharacterized protein</fullName>
    </submittedName>
</protein>
<reference evidence="1" key="1">
    <citation type="journal article" date="2021" name="Microb. Physiol.">
        <title>Proteogenomic Insights into the Physiology of Marine, Sulfate-Reducing, Filamentous Desulfonema limicola and Desulfonema magnum.</title>
        <authorList>
            <person name="Schnaars V."/>
            <person name="Wohlbrand L."/>
            <person name="Scheve S."/>
            <person name="Hinrichs C."/>
            <person name="Reinhardt R."/>
            <person name="Rabus R."/>
        </authorList>
    </citation>
    <scope>NUCLEOTIDE SEQUENCE</scope>
    <source>
        <strain evidence="1">4be13</strain>
    </source>
</reference>
<sequence length="46" mass="5678">MYKNFNFLVDFQVYYLYFKKIHRINPKQIQITETQSLINKNYAIST</sequence>
<dbReference type="KEGG" id="dmm:dnm_054330"/>
<accession>A0A975GQ07</accession>
<name>A0A975GQ07_9BACT</name>